<sequence>MPDIGLRSGLLYLVLVLAIPIQYYLSSNASVPSAQRDATFRRLLKSLTSFRYKYLSLSSWHQWCTNVWQKVDGWRSGQHTFFSDDNNDELGESPAIEVIHHRSPEGYFATSTNRRSPRPQEVKYRVGQVIRHKIWGYRGVIIGWDPIAHAPEEWLNKMHPADKWHWRKMPNYSILVDTRDRPLPQVTYVPQENIEIITQTEILHPNLDNYFDSFDGAQYLMRPALKYFYPRD</sequence>
<gene>
    <name evidence="3" type="ORF">GSLYS_00001385001</name>
</gene>
<dbReference type="Proteomes" id="UP001497497">
    <property type="component" value="Unassembled WGS sequence"/>
</dbReference>
<dbReference type="PANTHER" id="PTHR48439:SF1">
    <property type="entry name" value="HEMIMETHYLATED DNA-BINDING DOMAIN-CONTAINING PROTEIN"/>
    <property type="match status" value="1"/>
</dbReference>
<dbReference type="NCBIfam" id="TIGR02097">
    <property type="entry name" value="yccV"/>
    <property type="match status" value="1"/>
</dbReference>
<dbReference type="InterPro" id="IPR053189">
    <property type="entry name" value="Clp_protease_adapter_ClpF"/>
</dbReference>
<dbReference type="AlphaFoldDB" id="A0AAV2H241"/>
<keyword evidence="1" id="KW-0812">Transmembrane</keyword>
<dbReference type="Gene3D" id="2.30.30.390">
    <property type="entry name" value="Hemimethylated DNA-binding domain"/>
    <property type="match status" value="1"/>
</dbReference>
<dbReference type="InterPro" id="IPR011722">
    <property type="entry name" value="Hemimethylated_DNA-bd_dom"/>
</dbReference>
<protein>
    <recommendedName>
        <fullName evidence="2">Hemimethylated DNA-binding domain-containing protein</fullName>
    </recommendedName>
</protein>
<feature type="transmembrane region" description="Helical" evidence="1">
    <location>
        <begin position="9"/>
        <end position="25"/>
    </location>
</feature>
<evidence type="ECO:0000313" key="4">
    <source>
        <dbReference type="Proteomes" id="UP001497497"/>
    </source>
</evidence>
<keyword evidence="1" id="KW-1133">Transmembrane helix</keyword>
<evidence type="ECO:0000259" key="2">
    <source>
        <dbReference type="SMART" id="SM00992"/>
    </source>
</evidence>
<keyword evidence="1" id="KW-0472">Membrane</keyword>
<dbReference type="SMART" id="SM00992">
    <property type="entry name" value="YccV-like"/>
    <property type="match status" value="1"/>
</dbReference>
<evidence type="ECO:0000256" key="1">
    <source>
        <dbReference type="SAM" id="Phobius"/>
    </source>
</evidence>
<evidence type="ECO:0000313" key="3">
    <source>
        <dbReference type="EMBL" id="CAL1527208.1"/>
    </source>
</evidence>
<dbReference type="InterPro" id="IPR036623">
    <property type="entry name" value="Hemimethylated_DNA-bd_sf"/>
</dbReference>
<comment type="caution">
    <text evidence="3">The sequence shown here is derived from an EMBL/GenBank/DDBJ whole genome shotgun (WGS) entry which is preliminary data.</text>
</comment>
<accession>A0AAV2H241</accession>
<dbReference type="EMBL" id="CAXITT010000014">
    <property type="protein sequence ID" value="CAL1527208.1"/>
    <property type="molecule type" value="Genomic_DNA"/>
</dbReference>
<organism evidence="3 4">
    <name type="scientific">Lymnaea stagnalis</name>
    <name type="common">Great pond snail</name>
    <name type="synonym">Helix stagnalis</name>
    <dbReference type="NCBI Taxonomy" id="6523"/>
    <lineage>
        <taxon>Eukaryota</taxon>
        <taxon>Metazoa</taxon>
        <taxon>Spiralia</taxon>
        <taxon>Lophotrochozoa</taxon>
        <taxon>Mollusca</taxon>
        <taxon>Gastropoda</taxon>
        <taxon>Heterobranchia</taxon>
        <taxon>Euthyneura</taxon>
        <taxon>Panpulmonata</taxon>
        <taxon>Hygrophila</taxon>
        <taxon>Lymnaeoidea</taxon>
        <taxon>Lymnaeidae</taxon>
        <taxon>Lymnaea</taxon>
    </lineage>
</organism>
<keyword evidence="4" id="KW-1185">Reference proteome</keyword>
<feature type="domain" description="Hemimethylated DNA-binding" evidence="2">
    <location>
        <begin position="121"/>
        <end position="222"/>
    </location>
</feature>
<dbReference type="GO" id="GO:0003677">
    <property type="term" value="F:DNA binding"/>
    <property type="evidence" value="ECO:0007669"/>
    <property type="project" value="InterPro"/>
</dbReference>
<dbReference type="Pfam" id="PF08755">
    <property type="entry name" value="YccV-like"/>
    <property type="match status" value="1"/>
</dbReference>
<dbReference type="PANTHER" id="PTHR48439">
    <property type="entry name" value="HEMIMETHYLATED DNA-BINDING DOMAIN-CONTAINING PROTEIN"/>
    <property type="match status" value="1"/>
</dbReference>
<name>A0AAV2H241_LYMST</name>
<reference evidence="3 4" key="1">
    <citation type="submission" date="2024-04" db="EMBL/GenBank/DDBJ databases">
        <authorList>
            <consortium name="Genoscope - CEA"/>
            <person name="William W."/>
        </authorList>
    </citation>
    <scope>NUCLEOTIDE SEQUENCE [LARGE SCALE GENOMIC DNA]</scope>
</reference>
<dbReference type="SUPFAM" id="SSF141255">
    <property type="entry name" value="YccV-like"/>
    <property type="match status" value="1"/>
</dbReference>
<proteinExistence type="predicted"/>